<dbReference type="InterPro" id="IPR043428">
    <property type="entry name" value="LivM-like"/>
</dbReference>
<gene>
    <name evidence="11" type="ORF">ACELLULO517_14345</name>
</gene>
<dbReference type="PANTHER" id="PTHR45772">
    <property type="entry name" value="CONSERVED COMPONENT OF ABC TRANSPORTER FOR NATURAL AMINO ACIDS-RELATED"/>
    <property type="match status" value="1"/>
</dbReference>
<evidence type="ECO:0000259" key="10">
    <source>
        <dbReference type="PROSITE" id="PS50893"/>
    </source>
</evidence>
<dbReference type="Proteomes" id="UP000721844">
    <property type="component" value="Unassembled WGS sequence"/>
</dbReference>
<dbReference type="EMBL" id="JAESVA010000004">
    <property type="protein sequence ID" value="MCB8881426.1"/>
    <property type="molecule type" value="Genomic_DNA"/>
</dbReference>
<dbReference type="SMART" id="SM00382">
    <property type="entry name" value="AAA"/>
    <property type="match status" value="1"/>
</dbReference>
<dbReference type="Gene3D" id="3.40.50.300">
    <property type="entry name" value="P-loop containing nucleotide triphosphate hydrolases"/>
    <property type="match status" value="1"/>
</dbReference>
<keyword evidence="3" id="KW-1003">Cell membrane</keyword>
<keyword evidence="7 9" id="KW-1133">Transmembrane helix</keyword>
<dbReference type="CDD" id="cd03219">
    <property type="entry name" value="ABC_Mj1267_LivG_branched"/>
    <property type="match status" value="1"/>
</dbReference>
<feature type="transmembrane region" description="Helical" evidence="9">
    <location>
        <begin position="106"/>
        <end position="128"/>
    </location>
</feature>
<evidence type="ECO:0000256" key="9">
    <source>
        <dbReference type="SAM" id="Phobius"/>
    </source>
</evidence>
<keyword evidence="2" id="KW-0813">Transport</keyword>
<keyword evidence="4 9" id="KW-0812">Transmembrane</keyword>
<dbReference type="PROSITE" id="PS50893">
    <property type="entry name" value="ABC_TRANSPORTER_2"/>
    <property type="match status" value="1"/>
</dbReference>
<feature type="transmembrane region" description="Helical" evidence="9">
    <location>
        <begin position="223"/>
        <end position="241"/>
    </location>
</feature>
<feature type="transmembrane region" description="Helical" evidence="9">
    <location>
        <begin position="37"/>
        <end position="60"/>
    </location>
</feature>
<dbReference type="InterPro" id="IPR032823">
    <property type="entry name" value="BCA_ABC_TP_C"/>
</dbReference>
<feature type="transmembrane region" description="Helical" evidence="9">
    <location>
        <begin position="173"/>
        <end position="192"/>
    </location>
</feature>
<dbReference type="AlphaFoldDB" id="A0A963Z2Q5"/>
<keyword evidence="6 11" id="KW-0067">ATP-binding</keyword>
<feature type="transmembrane region" description="Helical" evidence="9">
    <location>
        <begin position="304"/>
        <end position="324"/>
    </location>
</feature>
<evidence type="ECO:0000313" key="11">
    <source>
        <dbReference type="EMBL" id="MCB8881426.1"/>
    </source>
</evidence>
<evidence type="ECO:0000256" key="5">
    <source>
        <dbReference type="ARBA" id="ARBA00022741"/>
    </source>
</evidence>
<proteinExistence type="predicted"/>
<dbReference type="CDD" id="cd06581">
    <property type="entry name" value="TM_PBP1_LivM_like"/>
    <property type="match status" value="1"/>
</dbReference>
<feature type="domain" description="ABC transporter" evidence="10">
    <location>
        <begin position="370"/>
        <end position="603"/>
    </location>
</feature>
<organism evidence="11 12">
    <name type="scientific">Acidisoma cellulosilyticum</name>
    <dbReference type="NCBI Taxonomy" id="2802395"/>
    <lineage>
        <taxon>Bacteria</taxon>
        <taxon>Pseudomonadati</taxon>
        <taxon>Pseudomonadota</taxon>
        <taxon>Alphaproteobacteria</taxon>
        <taxon>Acetobacterales</taxon>
        <taxon>Acidocellaceae</taxon>
        <taxon>Acidisoma</taxon>
    </lineage>
</organism>
<evidence type="ECO:0000256" key="8">
    <source>
        <dbReference type="ARBA" id="ARBA00023136"/>
    </source>
</evidence>
<dbReference type="GO" id="GO:0005886">
    <property type="term" value="C:plasma membrane"/>
    <property type="evidence" value="ECO:0007669"/>
    <property type="project" value="UniProtKB-SubCell"/>
</dbReference>
<protein>
    <submittedName>
        <fullName evidence="11">Branched-chain amino acid ABC transporter ATP-binding protein/permease</fullName>
    </submittedName>
</protein>
<sequence>MPGQSRLFSIGRYLWEPATLCAGLLILTIAADLSQNGVLIFVATNILIQMVMVIGLYVFIGNSGILAFGHITYAMIGAYADAWLTMSPFKKSFALNLPDFLANHSFAVFPSLLVAGLASGILALLTGLPLMRMGGIAISIGTFAVLVIFNTIYQNWGDWTFGSSTLVGIPLYVTEWVALAWVCAALVVATVYQKSRFGLALRSSREDEVAAHSVGIHVRRERIIGFALSGLFMGVGGILQAHFLGSIAVSAFWIPVTFILIAMLMVGGQRSLTGAVVGTLVLSIVMQALRQLEAGLQVASFNLQLPHGLSELGAALLMLVILLLRKNGLTNGREIPWPFPDEARMIEEGRAKALVRLAQPPQPLDRTSRLEAQDVSVQFGGLAAITKVTVSVARGEIFGLIGPNGAGKTTMVNVLTGFQAPTTGQVLLNGTDITRVTPRLRTQQGLARSFQAVRLFKDMTVLDNLEVAGIGTGLTRRAARDRAWDILAWMNFEDKALVRADTLPYGDERRVGLARVLATAPQFAFFDEPAAGMSDRECDDLMQLISDIPGRFGCGVLLIEHNMRVVMGVCQRIQVMDSGRTIAEGTAAEIQTNPAVIRAYLGSKSEKTYA</sequence>
<dbReference type="GO" id="GO:0005524">
    <property type="term" value="F:ATP binding"/>
    <property type="evidence" value="ECO:0007669"/>
    <property type="project" value="UniProtKB-KW"/>
</dbReference>
<keyword evidence="8 9" id="KW-0472">Membrane</keyword>
<dbReference type="Pfam" id="PF00005">
    <property type="entry name" value="ABC_tran"/>
    <property type="match status" value="1"/>
</dbReference>
<comment type="caution">
    <text evidence="11">The sequence shown here is derived from an EMBL/GenBank/DDBJ whole genome shotgun (WGS) entry which is preliminary data.</text>
</comment>
<evidence type="ECO:0000256" key="3">
    <source>
        <dbReference type="ARBA" id="ARBA00022475"/>
    </source>
</evidence>
<keyword evidence="12" id="KW-1185">Reference proteome</keyword>
<comment type="subcellular location">
    <subcellularLocation>
        <location evidence="1">Cell membrane</location>
        <topology evidence="1">Multi-pass membrane protein</topology>
    </subcellularLocation>
</comment>
<dbReference type="InterPro" id="IPR027417">
    <property type="entry name" value="P-loop_NTPase"/>
</dbReference>
<evidence type="ECO:0000256" key="4">
    <source>
        <dbReference type="ARBA" id="ARBA00022692"/>
    </source>
</evidence>
<evidence type="ECO:0000313" key="12">
    <source>
        <dbReference type="Proteomes" id="UP000721844"/>
    </source>
</evidence>
<dbReference type="Pfam" id="PF12399">
    <property type="entry name" value="BCA_ABC_TP_C"/>
    <property type="match status" value="1"/>
</dbReference>
<accession>A0A963Z2Q5</accession>
<dbReference type="SUPFAM" id="SSF52540">
    <property type="entry name" value="P-loop containing nucleoside triphosphate hydrolases"/>
    <property type="match status" value="1"/>
</dbReference>
<dbReference type="GO" id="GO:0016887">
    <property type="term" value="F:ATP hydrolysis activity"/>
    <property type="evidence" value="ECO:0007669"/>
    <property type="project" value="InterPro"/>
</dbReference>
<dbReference type="GO" id="GO:0015658">
    <property type="term" value="F:branched-chain amino acid transmembrane transporter activity"/>
    <property type="evidence" value="ECO:0007669"/>
    <property type="project" value="InterPro"/>
</dbReference>
<dbReference type="InterPro" id="IPR003593">
    <property type="entry name" value="AAA+_ATPase"/>
</dbReference>
<dbReference type="InterPro" id="IPR001851">
    <property type="entry name" value="ABC_transp_permease"/>
</dbReference>
<feature type="transmembrane region" description="Helical" evidence="9">
    <location>
        <begin position="67"/>
        <end position="86"/>
    </location>
</feature>
<feature type="transmembrane region" description="Helical" evidence="9">
    <location>
        <begin position="12"/>
        <end position="31"/>
    </location>
</feature>
<feature type="transmembrane region" description="Helical" evidence="9">
    <location>
        <begin position="272"/>
        <end position="292"/>
    </location>
</feature>
<evidence type="ECO:0000256" key="2">
    <source>
        <dbReference type="ARBA" id="ARBA00022448"/>
    </source>
</evidence>
<dbReference type="InterPro" id="IPR051120">
    <property type="entry name" value="ABC_AA/LPS_Transport"/>
</dbReference>
<name>A0A963Z2Q5_9PROT</name>
<feature type="transmembrane region" description="Helical" evidence="9">
    <location>
        <begin position="247"/>
        <end position="265"/>
    </location>
</feature>
<dbReference type="RefSeq" id="WP_227308097.1">
    <property type="nucleotide sequence ID" value="NZ_JAESVA010000004.1"/>
</dbReference>
<dbReference type="PANTHER" id="PTHR45772:SF9">
    <property type="entry name" value="CONSERVED COMPONENT OF ABC TRANSPORTER FOR NATURAL AMINO ACIDS"/>
    <property type="match status" value="1"/>
</dbReference>
<feature type="transmembrane region" description="Helical" evidence="9">
    <location>
        <begin position="135"/>
        <end position="153"/>
    </location>
</feature>
<keyword evidence="5" id="KW-0547">Nucleotide-binding</keyword>
<evidence type="ECO:0000256" key="1">
    <source>
        <dbReference type="ARBA" id="ARBA00004651"/>
    </source>
</evidence>
<evidence type="ECO:0000256" key="6">
    <source>
        <dbReference type="ARBA" id="ARBA00022840"/>
    </source>
</evidence>
<evidence type="ECO:0000256" key="7">
    <source>
        <dbReference type="ARBA" id="ARBA00022989"/>
    </source>
</evidence>
<dbReference type="Pfam" id="PF02653">
    <property type="entry name" value="BPD_transp_2"/>
    <property type="match status" value="1"/>
</dbReference>
<reference evidence="11 12" key="1">
    <citation type="journal article" date="2021" name="Microorganisms">
        <title>Acidisoma silvae sp. nov. and Acidisomacellulosilytica sp. nov., Two Acidophilic Bacteria Isolated from Decaying Wood, Hydrolyzing Cellulose and Producing Poly-3-hydroxybutyrate.</title>
        <authorList>
            <person name="Mieszkin S."/>
            <person name="Pouder E."/>
            <person name="Uroz S."/>
            <person name="Simon-Colin C."/>
            <person name="Alain K."/>
        </authorList>
    </citation>
    <scope>NUCLEOTIDE SEQUENCE [LARGE SCALE GENOMIC DNA]</scope>
    <source>
        <strain evidence="11 12">HW T5.17</strain>
    </source>
</reference>
<dbReference type="InterPro" id="IPR003439">
    <property type="entry name" value="ABC_transporter-like_ATP-bd"/>
</dbReference>